<dbReference type="GO" id="GO:0005737">
    <property type="term" value="C:cytoplasm"/>
    <property type="evidence" value="ECO:0007669"/>
    <property type="project" value="UniProtKB-SubCell"/>
</dbReference>
<evidence type="ECO:0000313" key="14">
    <source>
        <dbReference type="Proteomes" id="UP000248646"/>
    </source>
</evidence>
<evidence type="ECO:0000256" key="10">
    <source>
        <dbReference type="ARBA" id="ARBA00023133"/>
    </source>
</evidence>
<dbReference type="UniPathway" id="UPA00252"/>
<dbReference type="InterPro" id="IPR004572">
    <property type="entry name" value="Protoporphyrinogen_oxidase"/>
</dbReference>
<evidence type="ECO:0000259" key="12">
    <source>
        <dbReference type="Pfam" id="PF01593"/>
    </source>
</evidence>
<dbReference type="Gene3D" id="1.10.3110.10">
    <property type="entry name" value="protoporphyrinogen ix oxidase, domain 3"/>
    <property type="match status" value="1"/>
</dbReference>
<keyword evidence="7 11" id="KW-0285">Flavoprotein</keyword>
<evidence type="ECO:0000313" key="13">
    <source>
        <dbReference type="EMBL" id="PZX04937.1"/>
    </source>
</evidence>
<dbReference type="InterPro" id="IPR050464">
    <property type="entry name" value="Zeta_carotene_desat/Oxidored"/>
</dbReference>
<dbReference type="SUPFAM" id="SSF54373">
    <property type="entry name" value="FAD-linked reductases, C-terminal domain"/>
    <property type="match status" value="1"/>
</dbReference>
<dbReference type="EMBL" id="QKZI01000003">
    <property type="protein sequence ID" value="PZX04937.1"/>
    <property type="molecule type" value="Genomic_DNA"/>
</dbReference>
<dbReference type="PANTHER" id="PTHR42923:SF3">
    <property type="entry name" value="PROTOPORPHYRINOGEN OXIDASE"/>
    <property type="match status" value="1"/>
</dbReference>
<keyword evidence="10 11" id="KW-0350">Heme biosynthesis</keyword>
<name>A0A2W7MLX6_9BACI</name>
<sequence>MILMEVQKKKVVVVGAGITGLAAAYYMQKEIKEKGLPIELYLIESSLRLGGQIQTVRRDGFVIERGPDSFLSRKVSMAKLAKEVGLEDQMVRNATGQSYVLVNEQLHPIPGGSIMGIPTEIAPFIKTELFSWSGKIRAAGDFVIGRSGIKEDQSLGQFFRRRFGKEVVENLVEPLLSGIFSGDIDRLSLHATYPQFYEVEREHRSLMLGMKKTKPKTTTPQSASAKREGIFLTFRNGLESLVEAIEENLDVCNVMKGVKVENIERVEDKAILSLSNGKTLDCDGVILATPHHISRQLFEKHGILQSLKDIPLASVATVAMAFPKACVTQEKEGTGFLVSRNGDYSITACTWVNKKWPTTTPEDKVLLRSFVGRSGDEAVVELSDSEIEQIVLTDLRKVSKIEGNPLFTVVTRYKEARPQYVVGHKVRVEKAKNELQEQFPMIKIAGSAYEGAGLPDCIDQGVNAMHAVLANLKLS</sequence>
<dbReference type="AlphaFoldDB" id="A0A2W7MLX6"/>
<dbReference type="GO" id="GO:0006783">
    <property type="term" value="P:heme biosynthetic process"/>
    <property type="evidence" value="ECO:0007669"/>
    <property type="project" value="UniProtKB-UniRule"/>
</dbReference>
<dbReference type="EC" id="1.3.3.15" evidence="5 11"/>
<evidence type="ECO:0000256" key="4">
    <source>
        <dbReference type="ARBA" id="ARBA00008310"/>
    </source>
</evidence>
<evidence type="ECO:0000256" key="5">
    <source>
        <dbReference type="ARBA" id="ARBA00012402"/>
    </source>
</evidence>
<comment type="similarity">
    <text evidence="4 11">Belongs to the protoporphyrinogen/coproporphyrinogen oxidase family. Coproporphyrinogen III oxidase subfamily.</text>
</comment>
<dbReference type="PANTHER" id="PTHR42923">
    <property type="entry name" value="PROTOPORPHYRINOGEN OXIDASE"/>
    <property type="match status" value="1"/>
</dbReference>
<keyword evidence="11" id="KW-0963">Cytoplasm</keyword>
<comment type="function">
    <text evidence="11">Involved in coproporphyrin-dependent heme b biosynthesis. Catalyzes the oxidation of coproporphyrinogen III to coproporphyrin III.</text>
</comment>
<evidence type="ECO:0000256" key="6">
    <source>
        <dbReference type="ARBA" id="ARBA00019046"/>
    </source>
</evidence>
<evidence type="ECO:0000256" key="3">
    <source>
        <dbReference type="ARBA" id="ARBA00004744"/>
    </source>
</evidence>
<keyword evidence="9 11" id="KW-0560">Oxidoreductase</keyword>
<keyword evidence="8 11" id="KW-0274">FAD</keyword>
<dbReference type="Gene3D" id="3.50.50.60">
    <property type="entry name" value="FAD/NAD(P)-binding domain"/>
    <property type="match status" value="1"/>
</dbReference>
<evidence type="ECO:0000256" key="11">
    <source>
        <dbReference type="RuleBase" id="RU364052"/>
    </source>
</evidence>
<evidence type="ECO:0000256" key="9">
    <source>
        <dbReference type="ARBA" id="ARBA00023002"/>
    </source>
</evidence>
<comment type="catalytic activity">
    <reaction evidence="1">
        <text>coproporphyrinogen III + 3 O2 = coproporphyrin III + 3 H2O2</text>
        <dbReference type="Rhea" id="RHEA:43436"/>
        <dbReference type="ChEBI" id="CHEBI:15379"/>
        <dbReference type="ChEBI" id="CHEBI:16240"/>
        <dbReference type="ChEBI" id="CHEBI:57309"/>
        <dbReference type="ChEBI" id="CHEBI:131725"/>
        <dbReference type="EC" id="1.3.3.15"/>
    </reaction>
    <physiologicalReaction direction="left-to-right" evidence="1">
        <dbReference type="Rhea" id="RHEA:43437"/>
    </physiologicalReaction>
</comment>
<reference evidence="13 14" key="1">
    <citation type="submission" date="2018-06" db="EMBL/GenBank/DDBJ databases">
        <title>Genomic Encyclopedia of Type Strains, Phase IV (KMG-IV): sequencing the most valuable type-strain genomes for metagenomic binning, comparative biology and taxonomic classification.</title>
        <authorList>
            <person name="Goeker M."/>
        </authorList>
    </citation>
    <scope>NUCLEOTIDE SEQUENCE [LARGE SCALE GENOMIC DNA]</scope>
    <source>
        <strain evidence="13 14">DSM 5</strain>
    </source>
</reference>
<dbReference type="Pfam" id="PF01593">
    <property type="entry name" value="Amino_oxidase"/>
    <property type="match status" value="1"/>
</dbReference>
<dbReference type="Gene3D" id="3.90.660.20">
    <property type="entry name" value="Protoporphyrinogen oxidase, mitochondrial, domain 2"/>
    <property type="match status" value="1"/>
</dbReference>
<dbReference type="InterPro" id="IPR036188">
    <property type="entry name" value="FAD/NAD-bd_sf"/>
</dbReference>
<proteinExistence type="inferred from homology"/>
<dbReference type="InterPro" id="IPR002937">
    <property type="entry name" value="Amino_oxidase"/>
</dbReference>
<comment type="subcellular location">
    <subcellularLocation>
        <location evidence="11">Cytoplasm</location>
    </subcellularLocation>
</comment>
<evidence type="ECO:0000256" key="7">
    <source>
        <dbReference type="ARBA" id="ARBA00022630"/>
    </source>
</evidence>
<dbReference type="SUPFAM" id="SSF51905">
    <property type="entry name" value="FAD/NAD(P)-binding domain"/>
    <property type="match status" value="1"/>
</dbReference>
<protein>
    <recommendedName>
        <fullName evidence="6 11">Coproporphyrinogen III oxidase</fullName>
        <ecNumber evidence="5 11">1.3.3.15</ecNumber>
    </recommendedName>
</protein>
<evidence type="ECO:0000256" key="2">
    <source>
        <dbReference type="ARBA" id="ARBA00001974"/>
    </source>
</evidence>
<feature type="domain" description="Amine oxidase" evidence="12">
    <location>
        <begin position="18"/>
        <end position="464"/>
    </location>
</feature>
<dbReference type="NCBIfam" id="NF008845">
    <property type="entry name" value="PRK11883.1-5"/>
    <property type="match status" value="1"/>
</dbReference>
<dbReference type="GO" id="GO:0004729">
    <property type="term" value="F:oxygen-dependent protoporphyrinogen oxidase activity"/>
    <property type="evidence" value="ECO:0007669"/>
    <property type="project" value="UniProtKB-UniRule"/>
</dbReference>
<keyword evidence="14" id="KW-1185">Reference proteome</keyword>
<comment type="caution">
    <text evidence="13">The sequence shown here is derived from an EMBL/GenBank/DDBJ whole genome shotgun (WGS) entry which is preliminary data.</text>
</comment>
<dbReference type="Proteomes" id="UP000248646">
    <property type="component" value="Unassembled WGS sequence"/>
</dbReference>
<evidence type="ECO:0000256" key="8">
    <source>
        <dbReference type="ARBA" id="ARBA00022827"/>
    </source>
</evidence>
<evidence type="ECO:0000256" key="1">
    <source>
        <dbReference type="ARBA" id="ARBA00001755"/>
    </source>
</evidence>
<accession>A0A2W7MLX6</accession>
<comment type="cofactor">
    <cofactor evidence="2 11">
        <name>FAD</name>
        <dbReference type="ChEBI" id="CHEBI:57692"/>
    </cofactor>
</comment>
<dbReference type="NCBIfam" id="TIGR00562">
    <property type="entry name" value="proto_IX_ox"/>
    <property type="match status" value="1"/>
</dbReference>
<gene>
    <name evidence="13" type="ORF">C7437_103188</name>
</gene>
<comment type="pathway">
    <text evidence="3 11">Porphyrin-containing compound metabolism; protoheme biosynthesis.</text>
</comment>
<organism evidence="13 14">
    <name type="scientific">Psychrobacillus insolitus</name>
    <dbReference type="NCBI Taxonomy" id="1461"/>
    <lineage>
        <taxon>Bacteria</taxon>
        <taxon>Bacillati</taxon>
        <taxon>Bacillota</taxon>
        <taxon>Bacilli</taxon>
        <taxon>Bacillales</taxon>
        <taxon>Bacillaceae</taxon>
        <taxon>Psychrobacillus</taxon>
    </lineage>
</organism>